<proteinExistence type="predicted"/>
<evidence type="ECO:0000313" key="2">
    <source>
        <dbReference type="Proteomes" id="UP000249390"/>
    </source>
</evidence>
<dbReference type="AlphaFoldDB" id="A0A328DXW1"/>
<keyword evidence="2" id="KW-1185">Reference proteome</keyword>
<reference evidence="1 2" key="1">
    <citation type="submission" date="2018-06" db="EMBL/GenBank/DDBJ databases">
        <title>The Genome of Cuscuta australis (Dodder) Provides Insight into the Evolution of Plant Parasitism.</title>
        <authorList>
            <person name="Liu H."/>
        </authorList>
    </citation>
    <scope>NUCLEOTIDE SEQUENCE [LARGE SCALE GENOMIC DNA]</scope>
    <source>
        <strain evidence="2">cv. Yunnan</strain>
        <tissue evidence="1">Vines</tissue>
    </source>
</reference>
<organism evidence="1 2">
    <name type="scientific">Cuscuta australis</name>
    <dbReference type="NCBI Taxonomy" id="267555"/>
    <lineage>
        <taxon>Eukaryota</taxon>
        <taxon>Viridiplantae</taxon>
        <taxon>Streptophyta</taxon>
        <taxon>Embryophyta</taxon>
        <taxon>Tracheophyta</taxon>
        <taxon>Spermatophyta</taxon>
        <taxon>Magnoliopsida</taxon>
        <taxon>eudicotyledons</taxon>
        <taxon>Gunneridae</taxon>
        <taxon>Pentapetalae</taxon>
        <taxon>asterids</taxon>
        <taxon>lamiids</taxon>
        <taxon>Solanales</taxon>
        <taxon>Convolvulaceae</taxon>
        <taxon>Cuscuteae</taxon>
        <taxon>Cuscuta</taxon>
        <taxon>Cuscuta subgen. Grammica</taxon>
        <taxon>Cuscuta sect. Cleistogrammica</taxon>
    </lineage>
</organism>
<protein>
    <submittedName>
        <fullName evidence="1">Uncharacterized protein</fullName>
    </submittedName>
</protein>
<name>A0A328DXW1_9ASTE</name>
<dbReference type="Proteomes" id="UP000249390">
    <property type="component" value="Unassembled WGS sequence"/>
</dbReference>
<evidence type="ECO:0000313" key="1">
    <source>
        <dbReference type="EMBL" id="RAL49031.1"/>
    </source>
</evidence>
<sequence>MCGHKKSPEANPVPVRGDANHLSFLRTRIILRKVYYLKCSNVALFTDVGHFSKLGSRSNLPDREQISTALLCYGWSRFFVFREQNASSVEMYSTLSSASSKDGEEIYFDFRKQQFIYSNGKETFCKLPYPSRELFGYYLKNTGHGSKAKVIAASEKWGQIVCVISVYN</sequence>
<comment type="caution">
    <text evidence="1">The sequence shown here is derived from an EMBL/GenBank/DDBJ whole genome shotgun (WGS) entry which is preliminary data.</text>
</comment>
<gene>
    <name evidence="1" type="ORF">DM860_001351</name>
</gene>
<dbReference type="EMBL" id="NQVE01000097">
    <property type="protein sequence ID" value="RAL49031.1"/>
    <property type="molecule type" value="Genomic_DNA"/>
</dbReference>
<accession>A0A328DXW1</accession>